<evidence type="ECO:0000313" key="2">
    <source>
        <dbReference type="Proteomes" id="UP000789595"/>
    </source>
</evidence>
<evidence type="ECO:0000313" key="1">
    <source>
        <dbReference type="EMBL" id="CAH0372628.1"/>
    </source>
</evidence>
<gene>
    <name evidence="1" type="ORF">PECAL_3P26390</name>
</gene>
<accession>A0A8J2SHF4</accession>
<dbReference type="AlphaFoldDB" id="A0A8J2SHF4"/>
<keyword evidence="2" id="KW-1185">Reference proteome</keyword>
<comment type="caution">
    <text evidence="1">The sequence shown here is derived from an EMBL/GenBank/DDBJ whole genome shotgun (WGS) entry which is preliminary data.</text>
</comment>
<name>A0A8J2SHF4_9STRA</name>
<protein>
    <submittedName>
        <fullName evidence="1">Uncharacterized protein</fullName>
    </submittedName>
</protein>
<dbReference type="Proteomes" id="UP000789595">
    <property type="component" value="Unassembled WGS sequence"/>
</dbReference>
<sequence>MYEQQIIIAPSRQGRSCEAAQIAKSMPTWLLLLLGVASRQEQPYHKGNDRPAPWRCDEPRSRARTDLCFPLDDSLRDDGSEDVRLYNMEPEPVKTNRSCCGLPPVKCPANTEYPLTCLLDKVPFATPPACVKRQFKCCLDYWTNRFRLDEAYTRAPPHVRCDSKFWDVYDVQADDVIFDQRSLMKLAAAFAPWIFVPYEAERVPALTELNGTNSDYVVVAKLGFGWFDPEAAKPDALVLAHNLLRNPARPRRHAYALPRGVKDLKLWKDRCADNRRPDRVRCAGIRLHRDRARKILALRKNGVCERTARTGRHSGILKGAGYVDALSAARYAVSPPGVGFANYRDTEAIVAGAVPILERPMWPPQRGPVVELHDELPHVLVKNDTAWASLRNDLDHLPSHRPAGDARKHYLPYWLYFILKRLRAANVTEATCTEPSAEKVEAKVHTSCRWAAIGAPWDNLAVNMGPFQNVGRRRIAKPRAWGGEGAWRRKVGRPSGAAY</sequence>
<organism evidence="1 2">
    <name type="scientific">Pelagomonas calceolata</name>
    <dbReference type="NCBI Taxonomy" id="35677"/>
    <lineage>
        <taxon>Eukaryota</taxon>
        <taxon>Sar</taxon>
        <taxon>Stramenopiles</taxon>
        <taxon>Ochrophyta</taxon>
        <taxon>Pelagophyceae</taxon>
        <taxon>Pelagomonadales</taxon>
        <taxon>Pelagomonadaceae</taxon>
        <taxon>Pelagomonas</taxon>
    </lineage>
</organism>
<dbReference type="EMBL" id="CAKKNE010000003">
    <property type="protein sequence ID" value="CAH0372628.1"/>
    <property type="molecule type" value="Genomic_DNA"/>
</dbReference>
<dbReference type="OrthoDB" id="8560686at2759"/>
<proteinExistence type="predicted"/>
<reference evidence="1" key="1">
    <citation type="submission" date="2021-11" db="EMBL/GenBank/DDBJ databases">
        <authorList>
            <consortium name="Genoscope - CEA"/>
            <person name="William W."/>
        </authorList>
    </citation>
    <scope>NUCLEOTIDE SEQUENCE</scope>
</reference>